<reference evidence="4 5" key="1">
    <citation type="submission" date="2017-09" db="EMBL/GenBank/DDBJ databases">
        <title>Metagenomic Analysis Reveals Denitrifying Candidatus Accumulibacter and Flanking Population as a Source of N2O.</title>
        <authorList>
            <person name="Gao H."/>
            <person name="Mao Y."/>
            <person name="Zhao X."/>
            <person name="Liu W.-T."/>
            <person name="Zhang T."/>
            <person name="Wells G."/>
        </authorList>
    </citation>
    <scope>NUCLEOTIDE SEQUENCE [LARGE SCALE GENOMIC DNA]</scope>
    <source>
        <strain evidence="4">CANDO_2_IC</strain>
    </source>
</reference>
<evidence type="ECO:0000256" key="1">
    <source>
        <dbReference type="SAM" id="MobiDB-lite"/>
    </source>
</evidence>
<feature type="transmembrane region" description="Helical" evidence="2">
    <location>
        <begin position="218"/>
        <end position="238"/>
    </location>
</feature>
<feature type="transmembrane region" description="Helical" evidence="2">
    <location>
        <begin position="102"/>
        <end position="122"/>
    </location>
</feature>
<feature type="transmembrane region" description="Helical" evidence="2">
    <location>
        <begin position="164"/>
        <end position="187"/>
    </location>
</feature>
<keyword evidence="2" id="KW-0472">Membrane</keyword>
<feature type="transmembrane region" description="Helical" evidence="2">
    <location>
        <begin position="134"/>
        <end position="152"/>
    </location>
</feature>
<accession>A0A6A7RVY6</accession>
<dbReference type="AlphaFoldDB" id="A0A6A7RVY6"/>
<feature type="domain" description="VanZ-like" evidence="3">
    <location>
        <begin position="46"/>
        <end position="152"/>
    </location>
</feature>
<dbReference type="PANTHER" id="PTHR28008">
    <property type="entry name" value="DOMAIN PROTEIN, PUTATIVE (AFU_ORTHOLOGUE AFUA_3G10980)-RELATED"/>
    <property type="match status" value="1"/>
</dbReference>
<sequence>MEPARLTPQTPDVAADENAAPATRARPTRLPLYLALAYLVLISYASLYPFANWRDLGLSPLAFLGAAWPRYWTGFDLAVNVIVYVPLGFLLALALRRLPGRWPAALAALCIGALLSLTMEWLQNWLPARVPSNLDLACNSAGSAIGAVIAVWKGKPIFRGIARLQQALLAPIPHAELGLVLIGMWLLTQLSPETLLFGVGDLRQVLGLTPAVPYAPPAFFMLETGVIVCNTIVIGLFARTLLADRNAPQLVLVVFFMLALAIRTLAAAVLLAPHDALAWLTPGARLGLLIGGVLLSLLLMLPAAWRIGFAGFALMAGTALVNLTPPNPYSAAALATWRQGHFLNFNGLTRWIASLWPFLALPYLTALGRRL</sequence>
<dbReference type="PANTHER" id="PTHR28008:SF1">
    <property type="entry name" value="DOMAIN PROTEIN, PUTATIVE (AFU_ORTHOLOGUE AFUA_3G10980)-RELATED"/>
    <property type="match status" value="1"/>
</dbReference>
<feature type="transmembrane region" description="Helical" evidence="2">
    <location>
        <begin position="32"/>
        <end position="51"/>
    </location>
</feature>
<feature type="region of interest" description="Disordered" evidence="1">
    <location>
        <begin position="1"/>
        <end position="20"/>
    </location>
</feature>
<feature type="transmembrane region" description="Helical" evidence="2">
    <location>
        <begin position="277"/>
        <end position="300"/>
    </location>
</feature>
<name>A0A6A7RVY6_9PROT</name>
<keyword evidence="2" id="KW-1133">Transmembrane helix</keyword>
<protein>
    <submittedName>
        <fullName evidence="4">Teicoplanin resistance protein VanZ</fullName>
    </submittedName>
</protein>
<evidence type="ECO:0000313" key="4">
    <source>
        <dbReference type="EMBL" id="MQM31102.1"/>
    </source>
</evidence>
<evidence type="ECO:0000256" key="2">
    <source>
        <dbReference type="SAM" id="Phobius"/>
    </source>
</evidence>
<dbReference type="Proteomes" id="UP000342300">
    <property type="component" value="Unassembled WGS sequence"/>
</dbReference>
<keyword evidence="2" id="KW-0812">Transmembrane</keyword>
<gene>
    <name evidence="4" type="ORF">CRU78_11490</name>
</gene>
<feature type="transmembrane region" description="Helical" evidence="2">
    <location>
        <begin position="71"/>
        <end position="95"/>
    </location>
</feature>
<dbReference type="EMBL" id="PDHS01000264">
    <property type="protein sequence ID" value="MQM31102.1"/>
    <property type="molecule type" value="Genomic_DNA"/>
</dbReference>
<evidence type="ECO:0000313" key="5">
    <source>
        <dbReference type="Proteomes" id="UP000342300"/>
    </source>
</evidence>
<organism evidence="4 5">
    <name type="scientific">Candidatus Accumulibacter phosphatis</name>
    <dbReference type="NCBI Taxonomy" id="327160"/>
    <lineage>
        <taxon>Bacteria</taxon>
        <taxon>Pseudomonadati</taxon>
        <taxon>Pseudomonadota</taxon>
        <taxon>Betaproteobacteria</taxon>
        <taxon>Candidatus Accumulibacter</taxon>
    </lineage>
</organism>
<comment type="caution">
    <text evidence="4">The sequence shown here is derived from an EMBL/GenBank/DDBJ whole genome shotgun (WGS) entry which is preliminary data.</text>
</comment>
<evidence type="ECO:0000259" key="3">
    <source>
        <dbReference type="Pfam" id="PF04892"/>
    </source>
</evidence>
<proteinExistence type="predicted"/>
<feature type="transmembrane region" description="Helical" evidence="2">
    <location>
        <begin position="250"/>
        <end position="271"/>
    </location>
</feature>
<dbReference type="InterPro" id="IPR006976">
    <property type="entry name" value="VanZ-like"/>
</dbReference>
<dbReference type="Pfam" id="PF04892">
    <property type="entry name" value="VanZ"/>
    <property type="match status" value="1"/>
</dbReference>